<comment type="caution">
    <text evidence="1">The sequence shown here is derived from an EMBL/GenBank/DDBJ whole genome shotgun (WGS) entry which is preliminary data.</text>
</comment>
<reference evidence="1" key="1">
    <citation type="submission" date="2020-08" db="EMBL/GenBank/DDBJ databases">
        <title>Genome public.</title>
        <authorList>
            <person name="Liu C."/>
            <person name="Sun Q."/>
        </authorList>
    </citation>
    <scope>NUCLEOTIDE SEQUENCE</scope>
    <source>
        <strain evidence="1">NSJ-52</strain>
    </source>
</reference>
<dbReference type="RefSeq" id="WP_155161420.1">
    <property type="nucleotide sequence ID" value="NZ_JACOPQ010000007.1"/>
</dbReference>
<protein>
    <submittedName>
        <fullName evidence="1">Uncharacterized protein</fullName>
    </submittedName>
</protein>
<accession>A0A8J6JLK5</accession>
<dbReference type="Proteomes" id="UP000607645">
    <property type="component" value="Unassembled WGS sequence"/>
</dbReference>
<gene>
    <name evidence="1" type="ORF">H8S62_10750</name>
</gene>
<sequence>MYFTDGPLQVYEQEMRHPPYERRPGGGLYVCPSTTAASSLPSHTQVSKMSYRQLVSERFHGLERSLLWQRIEALTAGAAGLHYNGAGHLERIRACQPTDGPIIDPMDRLVLDTFGLYINCCPDQDFLKGDLLPVLIPAQIEAERKAFGMSAMDL</sequence>
<evidence type="ECO:0000313" key="2">
    <source>
        <dbReference type="Proteomes" id="UP000607645"/>
    </source>
</evidence>
<evidence type="ECO:0000313" key="1">
    <source>
        <dbReference type="EMBL" id="MBC5737484.1"/>
    </source>
</evidence>
<keyword evidence="2" id="KW-1185">Reference proteome</keyword>
<dbReference type="AlphaFoldDB" id="A0A8J6JLK5"/>
<organism evidence="1 2">
    <name type="scientific">Lawsonibacter faecis</name>
    <dbReference type="NCBI Taxonomy" id="2763052"/>
    <lineage>
        <taxon>Bacteria</taxon>
        <taxon>Bacillati</taxon>
        <taxon>Bacillota</taxon>
        <taxon>Clostridia</taxon>
        <taxon>Eubacteriales</taxon>
        <taxon>Oscillospiraceae</taxon>
        <taxon>Lawsonibacter</taxon>
    </lineage>
</organism>
<dbReference type="EMBL" id="JACOPQ010000007">
    <property type="protein sequence ID" value="MBC5737484.1"/>
    <property type="molecule type" value="Genomic_DNA"/>
</dbReference>
<proteinExistence type="predicted"/>
<name>A0A8J6JLK5_9FIRM</name>